<dbReference type="Proteomes" id="UP001151760">
    <property type="component" value="Unassembled WGS sequence"/>
</dbReference>
<keyword evidence="2" id="KW-1185">Reference proteome</keyword>
<organism evidence="1 2">
    <name type="scientific">Tanacetum coccineum</name>
    <dbReference type="NCBI Taxonomy" id="301880"/>
    <lineage>
        <taxon>Eukaryota</taxon>
        <taxon>Viridiplantae</taxon>
        <taxon>Streptophyta</taxon>
        <taxon>Embryophyta</taxon>
        <taxon>Tracheophyta</taxon>
        <taxon>Spermatophyta</taxon>
        <taxon>Magnoliopsida</taxon>
        <taxon>eudicotyledons</taxon>
        <taxon>Gunneridae</taxon>
        <taxon>Pentapetalae</taxon>
        <taxon>asterids</taxon>
        <taxon>campanulids</taxon>
        <taxon>Asterales</taxon>
        <taxon>Asteraceae</taxon>
        <taxon>Asteroideae</taxon>
        <taxon>Anthemideae</taxon>
        <taxon>Anthemidinae</taxon>
        <taxon>Tanacetum</taxon>
    </lineage>
</organism>
<gene>
    <name evidence="1" type="ORF">Tco_0975573</name>
</gene>
<proteinExistence type="predicted"/>
<dbReference type="EMBL" id="BQNB010016237">
    <property type="protein sequence ID" value="GJT49416.1"/>
    <property type="molecule type" value="Genomic_DNA"/>
</dbReference>
<accession>A0ABQ5EEW4</accession>
<comment type="caution">
    <text evidence="1">The sequence shown here is derived from an EMBL/GenBank/DDBJ whole genome shotgun (WGS) entry which is preliminary data.</text>
</comment>
<name>A0ABQ5EEW4_9ASTR</name>
<evidence type="ECO:0000313" key="2">
    <source>
        <dbReference type="Proteomes" id="UP001151760"/>
    </source>
</evidence>
<protein>
    <submittedName>
        <fullName evidence="1">Uncharacterized protein</fullName>
    </submittedName>
</protein>
<reference evidence="1" key="1">
    <citation type="journal article" date="2022" name="Int. J. Mol. Sci.">
        <title>Draft Genome of Tanacetum Coccineum: Genomic Comparison of Closely Related Tanacetum-Family Plants.</title>
        <authorList>
            <person name="Yamashiro T."/>
            <person name="Shiraishi A."/>
            <person name="Nakayama K."/>
            <person name="Satake H."/>
        </authorList>
    </citation>
    <scope>NUCLEOTIDE SEQUENCE</scope>
</reference>
<reference evidence="1" key="2">
    <citation type="submission" date="2022-01" db="EMBL/GenBank/DDBJ databases">
        <authorList>
            <person name="Yamashiro T."/>
            <person name="Shiraishi A."/>
            <person name="Satake H."/>
            <person name="Nakayama K."/>
        </authorList>
    </citation>
    <scope>NUCLEOTIDE SEQUENCE</scope>
</reference>
<sequence length="235" mass="26518">MRNAVSAFIARWCARREARVSVACATDMLYVLRSMISISGHDSACGGTAITRETGEIKMYDSDSRRPECIPGRSSAMAVFGAHWAIYVTESHDKECSYGRQPGGIEWWIDREHERWRGVRAGLWHYELTTYLDATSDYDPRERCGDSITNGDELASEGNSFELGYRLEELSEDSTPLACALADSSSGVQWSTRTLSADLIVREDGRYRMGGSRGRNTRRGSQDILYEVDLIRERY</sequence>
<evidence type="ECO:0000313" key="1">
    <source>
        <dbReference type="EMBL" id="GJT49416.1"/>
    </source>
</evidence>